<keyword evidence="1 3" id="KW-0732">Signal</keyword>
<reference evidence="5 6" key="1">
    <citation type="submission" date="2024-07" db="EMBL/GenBank/DDBJ databases">
        <title>Section-level genome sequencing and comparative genomics of Aspergillus sections Usti and Cavernicolus.</title>
        <authorList>
            <consortium name="Lawrence Berkeley National Laboratory"/>
            <person name="Nybo J.L."/>
            <person name="Vesth T.C."/>
            <person name="Theobald S."/>
            <person name="Frisvad J.C."/>
            <person name="Larsen T.O."/>
            <person name="Kjaerboelling I."/>
            <person name="Rothschild-Mancinelli K."/>
            <person name="Lyhne E.K."/>
            <person name="Kogle M.E."/>
            <person name="Barry K."/>
            <person name="Clum A."/>
            <person name="Na H."/>
            <person name="Ledsgaard L."/>
            <person name="Lin J."/>
            <person name="Lipzen A."/>
            <person name="Kuo A."/>
            <person name="Riley R."/>
            <person name="Mondo S."/>
            <person name="Labutti K."/>
            <person name="Haridas S."/>
            <person name="Pangalinan J."/>
            <person name="Salamov A.A."/>
            <person name="Simmons B.A."/>
            <person name="Magnuson J.K."/>
            <person name="Chen J."/>
            <person name="Drula E."/>
            <person name="Henrissat B."/>
            <person name="Wiebenga A."/>
            <person name="Lubbers R.J."/>
            <person name="Gomes A.C."/>
            <person name="Makela M.R."/>
            <person name="Stajich J."/>
            <person name="Grigoriev I.V."/>
            <person name="Mortensen U.H."/>
            <person name="De Vries R.P."/>
            <person name="Baker S.E."/>
            <person name="Andersen M.R."/>
        </authorList>
    </citation>
    <scope>NUCLEOTIDE SEQUENCE [LARGE SCALE GENOMIC DNA]</scope>
    <source>
        <strain evidence="5 6">CBS 123904</strain>
    </source>
</reference>
<organism evidence="5 6">
    <name type="scientific">Aspergillus pseudoustus</name>
    <dbReference type="NCBI Taxonomy" id="1810923"/>
    <lineage>
        <taxon>Eukaryota</taxon>
        <taxon>Fungi</taxon>
        <taxon>Dikarya</taxon>
        <taxon>Ascomycota</taxon>
        <taxon>Pezizomycotina</taxon>
        <taxon>Eurotiomycetes</taxon>
        <taxon>Eurotiomycetidae</taxon>
        <taxon>Eurotiales</taxon>
        <taxon>Aspergillaceae</taxon>
        <taxon>Aspergillus</taxon>
        <taxon>Aspergillus subgen. Nidulantes</taxon>
    </lineage>
</organism>
<dbReference type="Proteomes" id="UP001610446">
    <property type="component" value="Unassembled WGS sequence"/>
</dbReference>
<dbReference type="EMBL" id="JBFXLU010000098">
    <property type="protein sequence ID" value="KAL2842518.1"/>
    <property type="molecule type" value="Genomic_DNA"/>
</dbReference>
<sequence length="390" mass="41734">MKAPRFLTVALLPIVGCNALVHPGLLHTNADFTRIRSYVKAKTDPWYTGWEKLAAHANADYTPGAAAVVCRGASWCNPENYPVLYRDIAAAYANAIYWQVTGDTAYGDAAAAILDAWSGTLTTVTGSSDKYLAAGLYGYQLANAGEVLRGYGGWSGLDSLIDMMQAVFLPMNSDFLVNHNGAVIDHYWANWDLCNIASLHAIGVLADNQTAINQAVNYFKSGVGMGALNNAIWTIHTEDTSGKHLGQVQEAGRDQGHSLLDIALLGVIGQQAYNQGEDLFALEDNQILAGAEYVFKYNTGHDVPFTTYSNSQGTATSISSSGRGGIRPIAELIYAHYNGVRGLNVSWTGEYRDVVVEDGNGAEGGGGDYGSTSGGYDQLGFGTLLFRLDD</sequence>
<comment type="caution">
    <text evidence="5">The sequence shown here is derived from an EMBL/GenBank/DDBJ whole genome shotgun (WGS) entry which is preliminary data.</text>
</comment>
<feature type="domain" description="Alginate lyase" evidence="4">
    <location>
        <begin position="87"/>
        <end position="299"/>
    </location>
</feature>
<keyword evidence="6" id="KW-1185">Reference proteome</keyword>
<dbReference type="SUPFAM" id="SSF48230">
    <property type="entry name" value="Chondroitin AC/alginate lyase"/>
    <property type="match status" value="1"/>
</dbReference>
<evidence type="ECO:0000256" key="2">
    <source>
        <dbReference type="ARBA" id="ARBA00023239"/>
    </source>
</evidence>
<dbReference type="Pfam" id="PF05426">
    <property type="entry name" value="Alginate_lyase"/>
    <property type="match status" value="1"/>
</dbReference>
<dbReference type="Gene3D" id="1.50.10.100">
    <property type="entry name" value="Chondroitin AC/alginate lyase"/>
    <property type="match status" value="1"/>
</dbReference>
<evidence type="ECO:0000313" key="5">
    <source>
        <dbReference type="EMBL" id="KAL2842518.1"/>
    </source>
</evidence>
<evidence type="ECO:0000259" key="4">
    <source>
        <dbReference type="Pfam" id="PF05426"/>
    </source>
</evidence>
<evidence type="ECO:0000313" key="6">
    <source>
        <dbReference type="Proteomes" id="UP001610446"/>
    </source>
</evidence>
<feature type="chain" id="PRO_5046933193" evidence="3">
    <location>
        <begin position="20"/>
        <end position="390"/>
    </location>
</feature>
<accession>A0ABR4JU89</accession>
<proteinExistence type="predicted"/>
<keyword evidence="2 5" id="KW-0456">Lyase</keyword>
<name>A0ABR4JU89_9EURO</name>
<feature type="signal peptide" evidence="3">
    <location>
        <begin position="1"/>
        <end position="19"/>
    </location>
</feature>
<evidence type="ECO:0000256" key="1">
    <source>
        <dbReference type="ARBA" id="ARBA00022729"/>
    </source>
</evidence>
<dbReference type="InterPro" id="IPR008397">
    <property type="entry name" value="Alginate_lyase_dom"/>
</dbReference>
<evidence type="ECO:0000256" key="3">
    <source>
        <dbReference type="SAM" id="SignalP"/>
    </source>
</evidence>
<dbReference type="InterPro" id="IPR008929">
    <property type="entry name" value="Chondroitin_lyas"/>
</dbReference>
<gene>
    <name evidence="5" type="ORF">BJY01DRAFT_235941</name>
</gene>
<protein>
    <submittedName>
        <fullName evidence="5">Chondroitin AC/alginate lyase</fullName>
    </submittedName>
</protein>
<dbReference type="GO" id="GO:0016829">
    <property type="term" value="F:lyase activity"/>
    <property type="evidence" value="ECO:0007669"/>
    <property type="project" value="UniProtKB-KW"/>
</dbReference>